<dbReference type="SUPFAM" id="SSF53756">
    <property type="entry name" value="UDP-Glycosyltransferase/glycogen phosphorylase"/>
    <property type="match status" value="1"/>
</dbReference>
<gene>
    <name evidence="1" type="ORF">Slati_4216400</name>
</gene>
<reference evidence="1" key="2">
    <citation type="journal article" date="2024" name="Plant">
        <title>Genomic evolution and insights into agronomic trait innovations of Sesamum species.</title>
        <authorList>
            <person name="Miao H."/>
            <person name="Wang L."/>
            <person name="Qu L."/>
            <person name="Liu H."/>
            <person name="Sun Y."/>
            <person name="Le M."/>
            <person name="Wang Q."/>
            <person name="Wei S."/>
            <person name="Zheng Y."/>
            <person name="Lin W."/>
            <person name="Duan Y."/>
            <person name="Cao H."/>
            <person name="Xiong S."/>
            <person name="Wang X."/>
            <person name="Wei L."/>
            <person name="Li C."/>
            <person name="Ma Q."/>
            <person name="Ju M."/>
            <person name="Zhao R."/>
            <person name="Li G."/>
            <person name="Mu C."/>
            <person name="Tian Q."/>
            <person name="Mei H."/>
            <person name="Zhang T."/>
            <person name="Gao T."/>
            <person name="Zhang H."/>
        </authorList>
    </citation>
    <scope>NUCLEOTIDE SEQUENCE</scope>
    <source>
        <strain evidence="1">KEN1</strain>
    </source>
</reference>
<proteinExistence type="predicted"/>
<dbReference type="EMBL" id="JACGWN010000015">
    <property type="protein sequence ID" value="KAL0401865.1"/>
    <property type="molecule type" value="Genomic_DNA"/>
</dbReference>
<protein>
    <submittedName>
        <fullName evidence="1">UDP-glucosyltransferase 29</fullName>
    </submittedName>
</protein>
<name>A0AAW2TBR8_9LAMI</name>
<dbReference type="PANTHER" id="PTHR48044">
    <property type="entry name" value="GLYCOSYLTRANSFERASE"/>
    <property type="match status" value="1"/>
</dbReference>
<dbReference type="PANTHER" id="PTHR48044:SF39">
    <property type="entry name" value="GLYCOSYLTRANSFERASE"/>
    <property type="match status" value="1"/>
</dbReference>
<dbReference type="Gene3D" id="3.40.50.2000">
    <property type="entry name" value="Glycogen Phosphorylase B"/>
    <property type="match status" value="2"/>
</dbReference>
<sequence>MKRLLECDPTERDMASEGVERSCEIVLIKGFRDIEGKYIDYVTSLLGKKFVLVGPLVQEPIPDEKEDESSDIDEIAYGLELSKINFIWVVRFPKGANGHNGLLEKTLPRVPIHHDQPINARLVDEVGVGVEVVRDRNKRLSGERLAAVIKQVVMEDCGEVARQKAADMREKLKSKGDQEIDEVVKELVTICNNG</sequence>
<accession>A0AAW2TBR8</accession>
<reference evidence="1" key="1">
    <citation type="submission" date="2020-06" db="EMBL/GenBank/DDBJ databases">
        <authorList>
            <person name="Li T."/>
            <person name="Hu X."/>
            <person name="Zhang T."/>
            <person name="Song X."/>
            <person name="Zhang H."/>
            <person name="Dai N."/>
            <person name="Sheng W."/>
            <person name="Hou X."/>
            <person name="Wei L."/>
        </authorList>
    </citation>
    <scope>NUCLEOTIDE SEQUENCE</scope>
    <source>
        <strain evidence="1">KEN1</strain>
        <tissue evidence="1">Leaf</tissue>
    </source>
</reference>
<organism evidence="1">
    <name type="scientific">Sesamum latifolium</name>
    <dbReference type="NCBI Taxonomy" id="2727402"/>
    <lineage>
        <taxon>Eukaryota</taxon>
        <taxon>Viridiplantae</taxon>
        <taxon>Streptophyta</taxon>
        <taxon>Embryophyta</taxon>
        <taxon>Tracheophyta</taxon>
        <taxon>Spermatophyta</taxon>
        <taxon>Magnoliopsida</taxon>
        <taxon>eudicotyledons</taxon>
        <taxon>Gunneridae</taxon>
        <taxon>Pentapetalae</taxon>
        <taxon>asterids</taxon>
        <taxon>lamiids</taxon>
        <taxon>Lamiales</taxon>
        <taxon>Pedaliaceae</taxon>
        <taxon>Sesamum</taxon>
    </lineage>
</organism>
<dbReference type="GO" id="GO:1901135">
    <property type="term" value="P:carbohydrate derivative metabolic process"/>
    <property type="evidence" value="ECO:0007669"/>
    <property type="project" value="UniProtKB-ARBA"/>
</dbReference>
<comment type="caution">
    <text evidence="1">The sequence shown here is derived from an EMBL/GenBank/DDBJ whole genome shotgun (WGS) entry which is preliminary data.</text>
</comment>
<dbReference type="GO" id="GO:0008194">
    <property type="term" value="F:UDP-glycosyltransferase activity"/>
    <property type="evidence" value="ECO:0007669"/>
    <property type="project" value="UniProtKB-ARBA"/>
</dbReference>
<dbReference type="AlphaFoldDB" id="A0AAW2TBR8"/>
<evidence type="ECO:0000313" key="1">
    <source>
        <dbReference type="EMBL" id="KAL0401865.1"/>
    </source>
</evidence>